<dbReference type="EMBL" id="FNFP01000006">
    <property type="protein sequence ID" value="SDL01131.1"/>
    <property type="molecule type" value="Genomic_DNA"/>
</dbReference>
<dbReference type="PROSITE" id="PS51257">
    <property type="entry name" value="PROKAR_LIPOPROTEIN"/>
    <property type="match status" value="1"/>
</dbReference>
<organism evidence="3 4">
    <name type="scientific">Natronincola ferrireducens</name>
    <dbReference type="NCBI Taxonomy" id="393762"/>
    <lineage>
        <taxon>Bacteria</taxon>
        <taxon>Bacillati</taxon>
        <taxon>Bacillota</taxon>
        <taxon>Clostridia</taxon>
        <taxon>Peptostreptococcales</taxon>
        <taxon>Natronincolaceae</taxon>
        <taxon>Natronincola</taxon>
    </lineage>
</organism>
<dbReference type="SUPFAM" id="SSF53850">
    <property type="entry name" value="Periplasmic binding protein-like II"/>
    <property type="match status" value="1"/>
</dbReference>
<dbReference type="Gene3D" id="3.90.76.10">
    <property type="entry name" value="Dipeptide-binding Protein, Domain 1"/>
    <property type="match status" value="1"/>
</dbReference>
<evidence type="ECO:0000256" key="1">
    <source>
        <dbReference type="SAM" id="SignalP"/>
    </source>
</evidence>
<evidence type="ECO:0000259" key="2">
    <source>
        <dbReference type="Pfam" id="PF00496"/>
    </source>
</evidence>
<dbReference type="InterPro" id="IPR039424">
    <property type="entry name" value="SBP_5"/>
</dbReference>
<dbReference type="PIRSF" id="PIRSF002741">
    <property type="entry name" value="MppA"/>
    <property type="match status" value="1"/>
</dbReference>
<dbReference type="Proteomes" id="UP000198718">
    <property type="component" value="Unassembled WGS sequence"/>
</dbReference>
<dbReference type="AlphaFoldDB" id="A0A1G9GKC3"/>
<keyword evidence="4" id="KW-1185">Reference proteome</keyword>
<dbReference type="GO" id="GO:1904680">
    <property type="term" value="F:peptide transmembrane transporter activity"/>
    <property type="evidence" value="ECO:0007669"/>
    <property type="project" value="TreeGrafter"/>
</dbReference>
<accession>A0A1G9GKC3</accession>
<dbReference type="STRING" id="393762.SAMN05660472_02453"/>
<dbReference type="PANTHER" id="PTHR30290">
    <property type="entry name" value="PERIPLASMIC BINDING COMPONENT OF ABC TRANSPORTER"/>
    <property type="match status" value="1"/>
</dbReference>
<feature type="signal peptide" evidence="1">
    <location>
        <begin position="1"/>
        <end position="22"/>
    </location>
</feature>
<protein>
    <submittedName>
        <fullName evidence="3">Peptide/nickel transport system substrate-binding protein</fullName>
    </submittedName>
</protein>
<dbReference type="OrthoDB" id="9772924at2"/>
<dbReference type="GO" id="GO:0043190">
    <property type="term" value="C:ATP-binding cassette (ABC) transporter complex"/>
    <property type="evidence" value="ECO:0007669"/>
    <property type="project" value="InterPro"/>
</dbReference>
<gene>
    <name evidence="3" type="ORF">SAMN05660472_02453</name>
</gene>
<dbReference type="Gene3D" id="3.10.105.10">
    <property type="entry name" value="Dipeptide-binding Protein, Domain 3"/>
    <property type="match status" value="1"/>
</dbReference>
<sequence length="517" mass="58120">MIKKIKSLIIFMVLILLLTACGGHDNTSGETDLPIEEIEQKLVIGVGRDFYEGPASPTYLHGSTNVWESLTYLDDQLEPMPQLAESWSVSEDGKTWRFDLREGVFFHDGTPFNAEVAAYNLERLLNHPRKGNTKLTYGDITNIEVVSEYALEITHEVPMPEFPRMVAYHDGAMFSLAAFDENNDIVAPIGTGPFVFQEYIADQSIILVKNENYWGNTPILEEVIFAFIADPNTRLAALQSGEVDALSDVGAVMPEQAIIIEENNDLILKTKLVGTTHYLFFNQNNLFKDNNLLQAVSYALNRQLLVDTVLEGYGIPGESVITPVAVNWLNKGVAPVYNMDKARELVEEALKGKEAEVKLLLHSGISSRWPYKAIAEIMQHELSELNLIIDIEMVDAGEWAKRLQEGNYDITIGPFTLMTGEPNVFFSTHMFSEGNLNKSRSYGYNNSQVDELITKAAVERDADKRREMYLQLQEIASTEGPVVPIYHDVTLYAVNKKVNNFELDVNFKPHLGMVEIK</sequence>
<proteinExistence type="predicted"/>
<dbReference type="InterPro" id="IPR000914">
    <property type="entry name" value="SBP_5_dom"/>
</dbReference>
<evidence type="ECO:0000313" key="4">
    <source>
        <dbReference type="Proteomes" id="UP000198718"/>
    </source>
</evidence>
<dbReference type="CDD" id="cd00995">
    <property type="entry name" value="PBP2_NikA_DppA_OppA_like"/>
    <property type="match status" value="1"/>
</dbReference>
<dbReference type="GO" id="GO:0042597">
    <property type="term" value="C:periplasmic space"/>
    <property type="evidence" value="ECO:0007669"/>
    <property type="project" value="UniProtKB-ARBA"/>
</dbReference>
<evidence type="ECO:0000313" key="3">
    <source>
        <dbReference type="EMBL" id="SDL01131.1"/>
    </source>
</evidence>
<dbReference type="Gene3D" id="3.40.190.10">
    <property type="entry name" value="Periplasmic binding protein-like II"/>
    <property type="match status" value="1"/>
</dbReference>
<dbReference type="InterPro" id="IPR030678">
    <property type="entry name" value="Peptide/Ni-bd"/>
</dbReference>
<reference evidence="3 4" key="1">
    <citation type="submission" date="2016-10" db="EMBL/GenBank/DDBJ databases">
        <authorList>
            <person name="de Groot N.N."/>
        </authorList>
    </citation>
    <scope>NUCLEOTIDE SEQUENCE [LARGE SCALE GENOMIC DNA]</scope>
    <source>
        <strain evidence="3 4">DSM 18346</strain>
    </source>
</reference>
<feature type="chain" id="PRO_5039470772" evidence="1">
    <location>
        <begin position="23"/>
        <end position="517"/>
    </location>
</feature>
<dbReference type="RefSeq" id="WP_090553980.1">
    <property type="nucleotide sequence ID" value="NZ_FNFP01000006.1"/>
</dbReference>
<name>A0A1G9GKC3_9FIRM</name>
<dbReference type="GO" id="GO:0015833">
    <property type="term" value="P:peptide transport"/>
    <property type="evidence" value="ECO:0007669"/>
    <property type="project" value="TreeGrafter"/>
</dbReference>
<feature type="domain" description="Solute-binding protein family 5" evidence="2">
    <location>
        <begin position="78"/>
        <end position="434"/>
    </location>
</feature>
<keyword evidence="1" id="KW-0732">Signal</keyword>
<dbReference type="Pfam" id="PF00496">
    <property type="entry name" value="SBP_bac_5"/>
    <property type="match status" value="1"/>
</dbReference>